<dbReference type="Pfam" id="PF12730">
    <property type="entry name" value="ABC2_membrane_4"/>
    <property type="match status" value="1"/>
</dbReference>
<feature type="transmembrane region" description="Helical" evidence="1">
    <location>
        <begin position="211"/>
        <end position="232"/>
    </location>
</feature>
<accession>A0A9D1NSE6</accession>
<feature type="transmembrane region" description="Helical" evidence="1">
    <location>
        <begin position="99"/>
        <end position="124"/>
    </location>
</feature>
<evidence type="ECO:0000256" key="1">
    <source>
        <dbReference type="SAM" id="Phobius"/>
    </source>
</evidence>
<evidence type="ECO:0000313" key="3">
    <source>
        <dbReference type="Proteomes" id="UP000886723"/>
    </source>
</evidence>
<dbReference type="EMBL" id="DVON01000043">
    <property type="protein sequence ID" value="HIV11957.1"/>
    <property type="molecule type" value="Genomic_DNA"/>
</dbReference>
<feature type="transmembrane region" description="Helical" evidence="1">
    <location>
        <begin position="171"/>
        <end position="191"/>
    </location>
</feature>
<dbReference type="Proteomes" id="UP000886723">
    <property type="component" value="Unassembled WGS sequence"/>
</dbReference>
<keyword evidence="1" id="KW-0472">Membrane</keyword>
<evidence type="ECO:0000313" key="2">
    <source>
        <dbReference type="EMBL" id="HIV11957.1"/>
    </source>
</evidence>
<protein>
    <submittedName>
        <fullName evidence="2">ABC transporter permease</fullName>
    </submittedName>
</protein>
<proteinExistence type="predicted"/>
<feature type="transmembrane region" description="Helical" evidence="1">
    <location>
        <begin position="144"/>
        <end position="164"/>
    </location>
</feature>
<sequence>MTLALELKKLRRTGFFPIFLGCAFFAALIPAVNTGARPETFTALPGSPGSILLDANWEIMTMLYVLFSVMGACVIYHTEYSGRALLKMASLPVSGISMFFAKCLLLELFGAASILTGCLSFLAVSLCWFPERTLPVKEILLQGGFSMVLMLPFVVLMLLIASWYSNMWTPLGVGVLLVFAETILRSGSFALRLLPFSLPFQTLSALSGSEIRICLGAAAGELLILGLAAWILQSPRVRRIAE</sequence>
<reference evidence="2" key="2">
    <citation type="journal article" date="2021" name="PeerJ">
        <title>Extensive microbial diversity within the chicken gut microbiome revealed by metagenomics and culture.</title>
        <authorList>
            <person name="Gilroy R."/>
            <person name="Ravi A."/>
            <person name="Getino M."/>
            <person name="Pursley I."/>
            <person name="Horton D.L."/>
            <person name="Alikhan N.F."/>
            <person name="Baker D."/>
            <person name="Gharbi K."/>
            <person name="Hall N."/>
            <person name="Watson M."/>
            <person name="Adriaenssens E.M."/>
            <person name="Foster-Nyarko E."/>
            <person name="Jarju S."/>
            <person name="Secka A."/>
            <person name="Antonio M."/>
            <person name="Oren A."/>
            <person name="Chaudhuri R.R."/>
            <person name="La Ragione R."/>
            <person name="Hildebrand F."/>
            <person name="Pallen M.J."/>
        </authorList>
    </citation>
    <scope>NUCLEOTIDE SEQUENCE</scope>
    <source>
        <strain evidence="2">ChiBcec2-4451</strain>
    </source>
</reference>
<name>A0A9D1NSE6_9FIRM</name>
<keyword evidence="1" id="KW-1133">Transmembrane helix</keyword>
<keyword evidence="1" id="KW-0812">Transmembrane</keyword>
<organism evidence="2 3">
    <name type="scientific">Candidatus Pullilachnospira stercoravium</name>
    <dbReference type="NCBI Taxonomy" id="2840913"/>
    <lineage>
        <taxon>Bacteria</taxon>
        <taxon>Bacillati</taxon>
        <taxon>Bacillota</taxon>
        <taxon>Clostridia</taxon>
        <taxon>Lachnospirales</taxon>
        <taxon>Lachnospiraceae</taxon>
        <taxon>Lachnospiraceae incertae sedis</taxon>
        <taxon>Candidatus Pullilachnospira</taxon>
    </lineage>
</organism>
<comment type="caution">
    <text evidence="2">The sequence shown here is derived from an EMBL/GenBank/DDBJ whole genome shotgun (WGS) entry which is preliminary data.</text>
</comment>
<feature type="transmembrane region" description="Helical" evidence="1">
    <location>
        <begin position="59"/>
        <end position="78"/>
    </location>
</feature>
<gene>
    <name evidence="2" type="ORF">IAA63_02300</name>
</gene>
<reference evidence="2" key="1">
    <citation type="submission" date="2020-10" db="EMBL/GenBank/DDBJ databases">
        <authorList>
            <person name="Gilroy R."/>
        </authorList>
    </citation>
    <scope>NUCLEOTIDE SEQUENCE</scope>
    <source>
        <strain evidence="2">ChiBcec2-4451</strain>
    </source>
</reference>
<dbReference type="AlphaFoldDB" id="A0A9D1NSE6"/>